<keyword evidence="1" id="KW-0812">Transmembrane</keyword>
<evidence type="ECO:0000256" key="1">
    <source>
        <dbReference type="SAM" id="Phobius"/>
    </source>
</evidence>
<name>A0A6N4XWX1_9FLAO</name>
<keyword evidence="1" id="KW-0472">Membrane</keyword>
<gene>
    <name evidence="2" type="ORF">CHRY9393_03493</name>
</gene>
<organism evidence="2 3">
    <name type="scientific">Chryseobacterium fistulae</name>
    <dbReference type="NCBI Taxonomy" id="2675058"/>
    <lineage>
        <taxon>Bacteria</taxon>
        <taxon>Pseudomonadati</taxon>
        <taxon>Bacteroidota</taxon>
        <taxon>Flavobacteriia</taxon>
        <taxon>Flavobacteriales</taxon>
        <taxon>Weeksellaceae</taxon>
        <taxon>Chryseobacterium group</taxon>
        <taxon>Chryseobacterium</taxon>
    </lineage>
</organism>
<sequence length="60" mass="6783">MNKNLLIVVFIGLIVFMFCDVIFTFSSLFKGIFYGASFGIGLIIYFLYGESPKKKSSDNK</sequence>
<dbReference type="Proteomes" id="UP000445309">
    <property type="component" value="Unassembled WGS sequence"/>
</dbReference>
<keyword evidence="3" id="KW-1185">Reference proteome</keyword>
<accession>A0A6N4XWX1</accession>
<protein>
    <submittedName>
        <fullName evidence="2">Uncharacterized protein</fullName>
    </submittedName>
</protein>
<dbReference type="EMBL" id="CACVBY010000157">
    <property type="protein sequence ID" value="CAA7393292.1"/>
    <property type="molecule type" value="Genomic_DNA"/>
</dbReference>
<dbReference type="AlphaFoldDB" id="A0A6N4XWX1"/>
<proteinExistence type="predicted"/>
<feature type="transmembrane region" description="Helical" evidence="1">
    <location>
        <begin position="31"/>
        <end position="48"/>
    </location>
</feature>
<keyword evidence="1" id="KW-1133">Transmembrane helix</keyword>
<evidence type="ECO:0000313" key="3">
    <source>
        <dbReference type="Proteomes" id="UP000445309"/>
    </source>
</evidence>
<evidence type="ECO:0000313" key="2">
    <source>
        <dbReference type="EMBL" id="CAA7393292.1"/>
    </source>
</evidence>
<feature type="transmembrane region" description="Helical" evidence="1">
    <location>
        <begin position="5"/>
        <end position="25"/>
    </location>
</feature>
<reference evidence="2 3" key="1">
    <citation type="submission" date="2020-01" db="EMBL/GenBank/DDBJ databases">
        <authorList>
            <person name="Rodrigo-Torres L."/>
            <person name="Arahal R. D."/>
            <person name="Lucena T."/>
        </authorList>
    </citation>
    <scope>NUCLEOTIDE SEQUENCE [LARGE SCALE GENOMIC DNA]</scope>
    <source>
        <strain evidence="2 3">CECT 9393</strain>
    </source>
</reference>